<evidence type="ECO:0000256" key="2">
    <source>
        <dbReference type="ARBA" id="ARBA00022801"/>
    </source>
</evidence>
<dbReference type="InterPro" id="IPR052558">
    <property type="entry name" value="Siderophore_Hydrolase_D"/>
</dbReference>
<dbReference type="Pfam" id="PF00756">
    <property type="entry name" value="Esterase"/>
    <property type="match status" value="1"/>
</dbReference>
<evidence type="ECO:0000313" key="4">
    <source>
        <dbReference type="EMBL" id="REA57411.1"/>
    </source>
</evidence>
<dbReference type="PANTHER" id="PTHR40841:SF2">
    <property type="entry name" value="SIDEROPHORE-DEGRADING ESTERASE (EUROFUNG)"/>
    <property type="match status" value="1"/>
</dbReference>
<dbReference type="SUPFAM" id="SSF53474">
    <property type="entry name" value="alpha/beta-Hydrolases"/>
    <property type="match status" value="1"/>
</dbReference>
<dbReference type="InterPro" id="IPR000801">
    <property type="entry name" value="Esterase-like"/>
</dbReference>
<dbReference type="Proteomes" id="UP000256373">
    <property type="component" value="Unassembled WGS sequence"/>
</dbReference>
<feature type="signal peptide" evidence="3">
    <location>
        <begin position="1"/>
        <end position="19"/>
    </location>
</feature>
<keyword evidence="3" id="KW-0732">Signal</keyword>
<dbReference type="AlphaFoldDB" id="A0A3D8Y4V1"/>
<sequence length="279" mass="31786">MRVLLPVIFMTFLAHFAFSQTTDDNSTPFVLGRIERIKSTVLSEDRVLNIYLPEGYNPKDTIRYPVVYLLDGSADEDFIHVTGIFQFNNFAWIDRVPKSIIVGIANVDRKRDFTFETTIESEKKKLPTSGHSEKFIRFLEQELQPFIEKKFKTKSSKTLIGQSLAALLATEVLLKKPALFDKYIIISPSMWWDNGSLFNLKPAALHKKTDVYIAVGKEGLAPSAQPHVMEVDANLLFEKLQQIKSPLLQVHFDYLPGEDHATITHQAVFNALRALYPVK</sequence>
<dbReference type="InterPro" id="IPR029058">
    <property type="entry name" value="AB_hydrolase_fold"/>
</dbReference>
<name>A0A3D8Y4V1_9BACT</name>
<gene>
    <name evidence="4" type="ORF">DSL64_23955</name>
</gene>
<evidence type="ECO:0000256" key="3">
    <source>
        <dbReference type="SAM" id="SignalP"/>
    </source>
</evidence>
<evidence type="ECO:0000313" key="5">
    <source>
        <dbReference type="Proteomes" id="UP000256373"/>
    </source>
</evidence>
<feature type="chain" id="PRO_5017604343" evidence="3">
    <location>
        <begin position="20"/>
        <end position="279"/>
    </location>
</feature>
<accession>A0A3D8Y4V1</accession>
<reference evidence="4 5" key="1">
    <citation type="submission" date="2018-07" db="EMBL/GenBank/DDBJ databases">
        <title>Dyadobacter roseus sp. nov., isolated from rose rhizosphere soil.</title>
        <authorList>
            <person name="Chen L."/>
        </authorList>
    </citation>
    <scope>NUCLEOTIDE SEQUENCE [LARGE SCALE GENOMIC DNA]</scope>
    <source>
        <strain evidence="4 5">RS19</strain>
    </source>
</reference>
<organism evidence="4 5">
    <name type="scientific">Dyadobacter luteus</name>
    <dbReference type="NCBI Taxonomy" id="2259619"/>
    <lineage>
        <taxon>Bacteria</taxon>
        <taxon>Pseudomonadati</taxon>
        <taxon>Bacteroidota</taxon>
        <taxon>Cytophagia</taxon>
        <taxon>Cytophagales</taxon>
        <taxon>Spirosomataceae</taxon>
        <taxon>Dyadobacter</taxon>
    </lineage>
</organism>
<dbReference type="OrthoDB" id="9784036at2"/>
<comment type="caution">
    <text evidence="4">The sequence shown here is derived from an EMBL/GenBank/DDBJ whole genome shotgun (WGS) entry which is preliminary data.</text>
</comment>
<evidence type="ECO:0000256" key="1">
    <source>
        <dbReference type="ARBA" id="ARBA00005622"/>
    </source>
</evidence>
<protein>
    <submittedName>
        <fullName evidence="4">Alpha/beta hydrolase</fullName>
    </submittedName>
</protein>
<keyword evidence="5" id="KW-1185">Reference proteome</keyword>
<dbReference type="Gene3D" id="3.40.50.1820">
    <property type="entry name" value="alpha/beta hydrolase"/>
    <property type="match status" value="1"/>
</dbReference>
<proteinExistence type="inferred from homology"/>
<dbReference type="GO" id="GO:0016788">
    <property type="term" value="F:hydrolase activity, acting on ester bonds"/>
    <property type="evidence" value="ECO:0007669"/>
    <property type="project" value="TreeGrafter"/>
</dbReference>
<keyword evidence="2 4" id="KW-0378">Hydrolase</keyword>
<comment type="similarity">
    <text evidence="1">Belongs to the esterase D family.</text>
</comment>
<dbReference type="EMBL" id="QNUL01000028">
    <property type="protein sequence ID" value="REA57411.1"/>
    <property type="molecule type" value="Genomic_DNA"/>
</dbReference>
<dbReference type="PANTHER" id="PTHR40841">
    <property type="entry name" value="SIDEROPHORE TRIACETYLFUSARININE C ESTERASE"/>
    <property type="match status" value="1"/>
</dbReference>